<feature type="transmembrane region" description="Helical" evidence="7">
    <location>
        <begin position="260"/>
        <end position="285"/>
    </location>
</feature>
<keyword evidence="5 7" id="KW-1133">Transmembrane helix</keyword>
<evidence type="ECO:0000256" key="6">
    <source>
        <dbReference type="ARBA" id="ARBA00023136"/>
    </source>
</evidence>
<gene>
    <name evidence="9" type="ORF">HZI73_19455</name>
</gene>
<keyword evidence="2 7" id="KW-0813">Transport</keyword>
<dbReference type="EMBL" id="CP058649">
    <property type="protein sequence ID" value="QUI25803.1"/>
    <property type="molecule type" value="Genomic_DNA"/>
</dbReference>
<dbReference type="Proteomes" id="UP000683246">
    <property type="component" value="Chromosome"/>
</dbReference>
<feature type="transmembrane region" description="Helical" evidence="7">
    <location>
        <begin position="128"/>
        <end position="147"/>
    </location>
</feature>
<dbReference type="PANTHER" id="PTHR43163:SF6">
    <property type="entry name" value="DIPEPTIDE TRANSPORT SYSTEM PERMEASE PROTEIN DPPB-RELATED"/>
    <property type="match status" value="1"/>
</dbReference>
<dbReference type="CDD" id="cd06261">
    <property type="entry name" value="TM_PBP2"/>
    <property type="match status" value="1"/>
</dbReference>
<sequence>MNHDTLYKKPSLYEKYRKLVKYIAKRLVLIIPVILIISLIIFTIIEFMPGDPLNAFLNPEELTGTAEEVIKKREFFIEKLGLDDPFIIRFGRWWGQLLRGELGYSVIKNRPVKDFIGRYFFNSFKVNIFSFVLAFSISIYIGIKSAVKKNSWFDKGWTIFSILGISLPHFFIAMLLIFIFAIILRLLPLSGMVDPMGIRPTYQYYILPIMVVTLGSLAPLIKYVRNSMLEVLKQDYIRTARAKGLNEKVVIYRHAFRNALIPIVTLIGFWIPGLFGGSIIVENIFVWPGIGNLMRQAYDFKDRSVLVIALVFMALLTLIGNLMQDVGYSLVDPRVREGGKK</sequence>
<dbReference type="KEGG" id="vpy:HZI73_19455"/>
<dbReference type="SUPFAM" id="SSF161098">
    <property type="entry name" value="MetI-like"/>
    <property type="match status" value="1"/>
</dbReference>
<evidence type="ECO:0000259" key="8">
    <source>
        <dbReference type="PROSITE" id="PS50928"/>
    </source>
</evidence>
<proteinExistence type="inferred from homology"/>
<protein>
    <submittedName>
        <fullName evidence="9">ABC transporter permease</fullName>
    </submittedName>
</protein>
<dbReference type="Gene3D" id="1.10.3720.10">
    <property type="entry name" value="MetI-like"/>
    <property type="match status" value="1"/>
</dbReference>
<evidence type="ECO:0000256" key="4">
    <source>
        <dbReference type="ARBA" id="ARBA00022692"/>
    </source>
</evidence>
<feature type="transmembrane region" description="Helical" evidence="7">
    <location>
        <begin position="27"/>
        <end position="48"/>
    </location>
</feature>
<keyword evidence="4 7" id="KW-0812">Transmembrane</keyword>
<feature type="transmembrane region" description="Helical" evidence="7">
    <location>
        <begin position="305"/>
        <end position="331"/>
    </location>
</feature>
<dbReference type="PANTHER" id="PTHR43163">
    <property type="entry name" value="DIPEPTIDE TRANSPORT SYSTEM PERMEASE PROTEIN DPPB-RELATED"/>
    <property type="match status" value="1"/>
</dbReference>
<comment type="similarity">
    <text evidence="7">Belongs to the binding-protein-dependent transport system permease family.</text>
</comment>
<keyword evidence="10" id="KW-1185">Reference proteome</keyword>
<evidence type="ECO:0000313" key="9">
    <source>
        <dbReference type="EMBL" id="QUI25803.1"/>
    </source>
</evidence>
<feature type="transmembrane region" description="Helical" evidence="7">
    <location>
        <begin position="204"/>
        <end position="224"/>
    </location>
</feature>
<name>A0A8J8MQY0_9FIRM</name>
<keyword evidence="3" id="KW-1003">Cell membrane</keyword>
<comment type="subcellular location">
    <subcellularLocation>
        <location evidence="1 7">Cell membrane</location>
        <topology evidence="1 7">Multi-pass membrane protein</topology>
    </subcellularLocation>
</comment>
<dbReference type="GO" id="GO:0055085">
    <property type="term" value="P:transmembrane transport"/>
    <property type="evidence" value="ECO:0007669"/>
    <property type="project" value="InterPro"/>
</dbReference>
<accession>A0A8J8MQY0</accession>
<evidence type="ECO:0000313" key="10">
    <source>
        <dbReference type="Proteomes" id="UP000683246"/>
    </source>
</evidence>
<evidence type="ECO:0000256" key="7">
    <source>
        <dbReference type="RuleBase" id="RU363032"/>
    </source>
</evidence>
<evidence type="ECO:0000256" key="5">
    <source>
        <dbReference type="ARBA" id="ARBA00022989"/>
    </source>
</evidence>
<organism evidence="9 10">
    <name type="scientific">Vallitalea pronyensis</name>
    <dbReference type="NCBI Taxonomy" id="1348613"/>
    <lineage>
        <taxon>Bacteria</taxon>
        <taxon>Bacillati</taxon>
        <taxon>Bacillota</taxon>
        <taxon>Clostridia</taxon>
        <taxon>Lachnospirales</taxon>
        <taxon>Vallitaleaceae</taxon>
        <taxon>Vallitalea</taxon>
    </lineage>
</organism>
<dbReference type="InterPro" id="IPR000515">
    <property type="entry name" value="MetI-like"/>
</dbReference>
<dbReference type="GO" id="GO:0005886">
    <property type="term" value="C:plasma membrane"/>
    <property type="evidence" value="ECO:0007669"/>
    <property type="project" value="UniProtKB-SubCell"/>
</dbReference>
<dbReference type="Pfam" id="PF00528">
    <property type="entry name" value="BPD_transp_1"/>
    <property type="match status" value="1"/>
</dbReference>
<dbReference type="PROSITE" id="PS50928">
    <property type="entry name" value="ABC_TM1"/>
    <property type="match status" value="1"/>
</dbReference>
<feature type="transmembrane region" description="Helical" evidence="7">
    <location>
        <begin position="159"/>
        <end position="184"/>
    </location>
</feature>
<keyword evidence="6 7" id="KW-0472">Membrane</keyword>
<evidence type="ECO:0000256" key="3">
    <source>
        <dbReference type="ARBA" id="ARBA00022475"/>
    </source>
</evidence>
<feature type="domain" description="ABC transmembrane type-1" evidence="8">
    <location>
        <begin position="120"/>
        <end position="324"/>
    </location>
</feature>
<dbReference type="AlphaFoldDB" id="A0A8J8MQY0"/>
<evidence type="ECO:0000256" key="1">
    <source>
        <dbReference type="ARBA" id="ARBA00004651"/>
    </source>
</evidence>
<evidence type="ECO:0000256" key="2">
    <source>
        <dbReference type="ARBA" id="ARBA00022448"/>
    </source>
</evidence>
<dbReference type="InterPro" id="IPR035906">
    <property type="entry name" value="MetI-like_sf"/>
</dbReference>
<reference evidence="9" key="1">
    <citation type="submission" date="2020-07" db="EMBL/GenBank/DDBJ databases">
        <title>Vallitalea pronyensis genome.</title>
        <authorList>
            <person name="Postec A."/>
        </authorList>
    </citation>
    <scope>NUCLEOTIDE SEQUENCE</scope>
    <source>
        <strain evidence="9">FatNI3</strain>
    </source>
</reference>